<protein>
    <submittedName>
        <fullName evidence="2">Toxin-antitoxin system HicB family antitoxin</fullName>
    </submittedName>
</protein>
<dbReference type="GO" id="GO:0006355">
    <property type="term" value="P:regulation of DNA-templated transcription"/>
    <property type="evidence" value="ECO:0007669"/>
    <property type="project" value="InterPro"/>
</dbReference>
<keyword evidence="3" id="KW-1185">Reference proteome</keyword>
<reference evidence="2 3" key="1">
    <citation type="submission" date="2020-02" db="EMBL/GenBank/DDBJ databases">
        <authorList>
            <person name="Li X.-J."/>
            <person name="Han X.-M."/>
        </authorList>
    </citation>
    <scope>NUCLEOTIDE SEQUENCE [LARGE SCALE GENOMIC DNA]</scope>
    <source>
        <strain evidence="2 3">CCTCC AB 2017055</strain>
    </source>
</reference>
<dbReference type="RefSeq" id="WP_163731398.1">
    <property type="nucleotide sequence ID" value="NZ_JAAGOA010000001.1"/>
</dbReference>
<dbReference type="InterPro" id="IPR008651">
    <property type="entry name" value="Uncharacterised_HicB"/>
</dbReference>
<dbReference type="EMBL" id="JAAGOA010000001">
    <property type="protein sequence ID" value="NED98758.1"/>
    <property type="molecule type" value="Genomic_DNA"/>
</dbReference>
<comment type="caution">
    <text evidence="2">The sequence shown here is derived from an EMBL/GenBank/DDBJ whole genome shotgun (WGS) entry which is preliminary data.</text>
</comment>
<dbReference type="Proteomes" id="UP000475214">
    <property type="component" value="Unassembled WGS sequence"/>
</dbReference>
<organism evidence="2 3">
    <name type="scientific">Phytoactinopolyspora halotolerans</name>
    <dbReference type="NCBI Taxonomy" id="1981512"/>
    <lineage>
        <taxon>Bacteria</taxon>
        <taxon>Bacillati</taxon>
        <taxon>Actinomycetota</taxon>
        <taxon>Actinomycetes</taxon>
        <taxon>Jiangellales</taxon>
        <taxon>Jiangellaceae</taxon>
        <taxon>Phytoactinopolyspora</taxon>
    </lineage>
</organism>
<gene>
    <name evidence="2" type="ORF">G1H10_01080</name>
</gene>
<dbReference type="InterPro" id="IPR010985">
    <property type="entry name" value="Ribbon_hlx_hlx"/>
</dbReference>
<evidence type="ECO:0000313" key="2">
    <source>
        <dbReference type="EMBL" id="NED98758.1"/>
    </source>
</evidence>
<dbReference type="Gene3D" id="1.10.1220.10">
    <property type="entry name" value="Met repressor-like"/>
    <property type="match status" value="1"/>
</dbReference>
<sequence>MELTPYVSALRNALAAAGHAASDEVREAADRLSYAIEPSLRLTLIEAMGDAAAEVTTQLEGVSVDVRMRGGNPEFVASDERPPASFEPPEPPEPPTPPPPPEPEENLSRVTLRLPESLKSRIEEAAAAEGMSVNAWLVRAVGQLLDGPHTDIHVGSSGVQVGPRGVQVNLGRRISGWAR</sequence>
<name>A0A6L9S199_9ACTN</name>
<proteinExistence type="predicted"/>
<dbReference type="CDD" id="cd21631">
    <property type="entry name" value="RHH_CopG_NikR-like"/>
    <property type="match status" value="1"/>
</dbReference>
<accession>A0A6L9S199</accession>
<evidence type="ECO:0000313" key="3">
    <source>
        <dbReference type="Proteomes" id="UP000475214"/>
    </source>
</evidence>
<dbReference type="SUPFAM" id="SSF47598">
    <property type="entry name" value="Ribbon-helix-helix"/>
    <property type="match status" value="1"/>
</dbReference>
<dbReference type="Pfam" id="PF05534">
    <property type="entry name" value="HicB"/>
    <property type="match status" value="1"/>
</dbReference>
<dbReference type="InterPro" id="IPR013321">
    <property type="entry name" value="Arc_rbn_hlx_hlx"/>
</dbReference>
<feature type="region of interest" description="Disordered" evidence="1">
    <location>
        <begin position="72"/>
        <end position="107"/>
    </location>
</feature>
<dbReference type="AlphaFoldDB" id="A0A6L9S199"/>
<evidence type="ECO:0000256" key="1">
    <source>
        <dbReference type="SAM" id="MobiDB-lite"/>
    </source>
</evidence>
<feature type="compositionally biased region" description="Pro residues" evidence="1">
    <location>
        <begin position="85"/>
        <end position="101"/>
    </location>
</feature>